<dbReference type="RefSeq" id="WP_091356575.1">
    <property type="nucleotide sequence ID" value="NZ_AP025284.1"/>
</dbReference>
<dbReference type="PANTHER" id="PTHR33713:SF6">
    <property type="entry name" value="ANTITOXIN YEFM"/>
    <property type="match status" value="1"/>
</dbReference>
<sequence length="94" mass="10407">MNIVNYSDARASLKSVMDATCDSHEATVITRKNGGDVVMLSKEDYDSINETLYLLRSPRNAERLLNAVADIKAGRVVVHDLQDIENGEEIELGK</sequence>
<dbReference type="InterPro" id="IPR036165">
    <property type="entry name" value="YefM-like_sf"/>
</dbReference>
<dbReference type="SUPFAM" id="SSF143120">
    <property type="entry name" value="YefM-like"/>
    <property type="match status" value="1"/>
</dbReference>
<dbReference type="Proteomes" id="UP000198749">
    <property type="component" value="Unassembled WGS sequence"/>
</dbReference>
<dbReference type="EMBL" id="FOGB01000004">
    <property type="protein sequence ID" value="SEQ49599.1"/>
    <property type="molecule type" value="Genomic_DNA"/>
</dbReference>
<dbReference type="InterPro" id="IPR051405">
    <property type="entry name" value="phD/YefM_antitoxin"/>
</dbReference>
<dbReference type="STRING" id="355243.SAMN03080615_01686"/>
<dbReference type="Gene3D" id="3.40.1620.10">
    <property type="entry name" value="YefM-like domain"/>
    <property type="match status" value="1"/>
</dbReference>
<reference evidence="4" key="1">
    <citation type="submission" date="2016-10" db="EMBL/GenBank/DDBJ databases">
        <authorList>
            <person name="Varghese N."/>
            <person name="Submissions S."/>
        </authorList>
    </citation>
    <scope>NUCLEOTIDE SEQUENCE [LARGE SCALE GENOMIC DNA]</scope>
    <source>
        <strain evidence="4">DSM 18887</strain>
    </source>
</reference>
<organism evidence="3 4">
    <name type="scientific">Amphritea atlantica</name>
    <dbReference type="NCBI Taxonomy" id="355243"/>
    <lineage>
        <taxon>Bacteria</taxon>
        <taxon>Pseudomonadati</taxon>
        <taxon>Pseudomonadota</taxon>
        <taxon>Gammaproteobacteria</taxon>
        <taxon>Oceanospirillales</taxon>
        <taxon>Oceanospirillaceae</taxon>
        <taxon>Amphritea</taxon>
    </lineage>
</organism>
<accession>A0A1H9GHU2</accession>
<dbReference type="AlphaFoldDB" id="A0A1H9GHU2"/>
<name>A0A1H9GHU2_9GAMM</name>
<gene>
    <name evidence="3" type="ORF">SAMN03080615_01686</name>
</gene>
<dbReference type="Gene3D" id="1.10.1220.170">
    <property type="match status" value="1"/>
</dbReference>
<comment type="similarity">
    <text evidence="1 2">Belongs to the phD/YefM antitoxin family.</text>
</comment>
<evidence type="ECO:0000256" key="1">
    <source>
        <dbReference type="ARBA" id="ARBA00009981"/>
    </source>
</evidence>
<proteinExistence type="inferred from homology"/>
<evidence type="ECO:0000313" key="4">
    <source>
        <dbReference type="Proteomes" id="UP000198749"/>
    </source>
</evidence>
<evidence type="ECO:0000313" key="3">
    <source>
        <dbReference type="EMBL" id="SEQ49599.1"/>
    </source>
</evidence>
<dbReference type="InterPro" id="IPR006442">
    <property type="entry name" value="Antitoxin_Phd/YefM"/>
</dbReference>
<protein>
    <recommendedName>
        <fullName evidence="2">Antitoxin</fullName>
    </recommendedName>
</protein>
<dbReference type="PANTHER" id="PTHR33713">
    <property type="entry name" value="ANTITOXIN YAFN-RELATED"/>
    <property type="match status" value="1"/>
</dbReference>
<dbReference type="OrthoDB" id="9802003at2"/>
<dbReference type="Pfam" id="PF02604">
    <property type="entry name" value="PhdYeFM_antitox"/>
    <property type="match status" value="1"/>
</dbReference>
<comment type="function">
    <text evidence="2">Antitoxin component of a type II toxin-antitoxin (TA) system.</text>
</comment>
<dbReference type="NCBIfam" id="TIGR01552">
    <property type="entry name" value="phd_fam"/>
    <property type="match status" value="1"/>
</dbReference>
<keyword evidence="4" id="KW-1185">Reference proteome</keyword>
<evidence type="ECO:0000256" key="2">
    <source>
        <dbReference type="RuleBase" id="RU362080"/>
    </source>
</evidence>